<evidence type="ECO:0000256" key="4">
    <source>
        <dbReference type="ARBA" id="ARBA00022989"/>
    </source>
</evidence>
<proteinExistence type="inferred from homology"/>
<feature type="transmembrane region" description="Helical" evidence="7">
    <location>
        <begin position="90"/>
        <end position="116"/>
    </location>
</feature>
<feature type="transmembrane region" description="Helical" evidence="7">
    <location>
        <begin position="128"/>
        <end position="155"/>
    </location>
</feature>
<comment type="caution">
    <text evidence="8">The sequence shown here is derived from an EMBL/GenBank/DDBJ whole genome shotgun (WGS) entry which is preliminary data.</text>
</comment>
<protein>
    <submittedName>
        <fullName evidence="8">Uncharacterized protein</fullName>
    </submittedName>
</protein>
<keyword evidence="4 7" id="KW-1133">Transmembrane helix</keyword>
<evidence type="ECO:0000256" key="6">
    <source>
        <dbReference type="ARBA" id="ARBA00029467"/>
    </source>
</evidence>
<comment type="similarity">
    <text evidence="6">Belongs to the DESIGUAL family.</text>
</comment>
<evidence type="ECO:0000313" key="9">
    <source>
        <dbReference type="Proteomes" id="UP000734854"/>
    </source>
</evidence>
<evidence type="ECO:0000313" key="8">
    <source>
        <dbReference type="EMBL" id="KAG6509128.1"/>
    </source>
</evidence>
<organism evidence="8 9">
    <name type="scientific">Zingiber officinale</name>
    <name type="common">Ginger</name>
    <name type="synonym">Amomum zingiber</name>
    <dbReference type="NCBI Taxonomy" id="94328"/>
    <lineage>
        <taxon>Eukaryota</taxon>
        <taxon>Viridiplantae</taxon>
        <taxon>Streptophyta</taxon>
        <taxon>Embryophyta</taxon>
        <taxon>Tracheophyta</taxon>
        <taxon>Spermatophyta</taxon>
        <taxon>Magnoliopsida</taxon>
        <taxon>Liliopsida</taxon>
        <taxon>Zingiberales</taxon>
        <taxon>Zingiberaceae</taxon>
        <taxon>Zingiber</taxon>
    </lineage>
</organism>
<evidence type="ECO:0000256" key="5">
    <source>
        <dbReference type="ARBA" id="ARBA00023136"/>
    </source>
</evidence>
<feature type="transmembrane region" description="Helical" evidence="7">
    <location>
        <begin position="45"/>
        <end position="66"/>
    </location>
</feature>
<dbReference type="Proteomes" id="UP000734854">
    <property type="component" value="Unassembled WGS sequence"/>
</dbReference>
<evidence type="ECO:0000256" key="3">
    <source>
        <dbReference type="ARBA" id="ARBA00022729"/>
    </source>
</evidence>
<keyword evidence="2 7" id="KW-0812">Transmembrane</keyword>
<evidence type="ECO:0000256" key="7">
    <source>
        <dbReference type="SAM" id="Phobius"/>
    </source>
</evidence>
<dbReference type="EMBL" id="JACMSC010000009">
    <property type="protein sequence ID" value="KAG6509128.1"/>
    <property type="molecule type" value="Genomic_DNA"/>
</dbReference>
<dbReference type="PANTHER" id="PTHR31769">
    <property type="entry name" value="OS07G0462200 PROTEIN-RELATED"/>
    <property type="match status" value="1"/>
</dbReference>
<reference evidence="8 9" key="1">
    <citation type="submission" date="2020-08" db="EMBL/GenBank/DDBJ databases">
        <title>Plant Genome Project.</title>
        <authorList>
            <person name="Zhang R.-G."/>
        </authorList>
    </citation>
    <scope>NUCLEOTIDE SEQUENCE [LARGE SCALE GENOMIC DNA]</scope>
    <source>
        <tissue evidence="8">Rhizome</tissue>
    </source>
</reference>
<dbReference type="OrthoDB" id="678343at2759"/>
<dbReference type="AlphaFoldDB" id="A0A8J5GYB7"/>
<evidence type="ECO:0000256" key="2">
    <source>
        <dbReference type="ARBA" id="ARBA00022692"/>
    </source>
</evidence>
<evidence type="ECO:0000256" key="1">
    <source>
        <dbReference type="ARBA" id="ARBA00004127"/>
    </source>
</evidence>
<feature type="transmembrane region" description="Helical" evidence="7">
    <location>
        <begin position="175"/>
        <end position="197"/>
    </location>
</feature>
<keyword evidence="5 7" id="KW-0472">Membrane</keyword>
<keyword evidence="9" id="KW-1185">Reference proteome</keyword>
<dbReference type="InterPro" id="IPR009606">
    <property type="entry name" value="DEAL/Modifying_wall_lignin1/2"/>
</dbReference>
<keyword evidence="3" id="KW-0732">Signal</keyword>
<dbReference type="Pfam" id="PF06749">
    <property type="entry name" value="DUF1218"/>
    <property type="match status" value="1"/>
</dbReference>
<dbReference type="InterPro" id="IPR052222">
    <property type="entry name" value="DESIGUAL"/>
</dbReference>
<name>A0A8J5GYB7_ZINOF</name>
<dbReference type="GO" id="GO:0012505">
    <property type="term" value="C:endomembrane system"/>
    <property type="evidence" value="ECO:0007669"/>
    <property type="project" value="UniProtKB-SubCell"/>
</dbReference>
<gene>
    <name evidence="8" type="ORF">ZIOFF_034519</name>
</gene>
<accession>A0A8J5GYB7</accession>
<sequence>MEGKMVNAYLLHSYNCTVPRLGTPQGKQRQQLHCRRRAIEMEKNVVMICSFVGFLGLLSSALGFAAEATRIKVSDVQTTLGQCSYPKSPALALGLIAATALMIAQAIINSVAGCICCKKYPNPSNTNWTIGLISFITSWITFIIAFVLLLSGAALNDQWGQERMYFGEYCYVVKAGVFTGGAILSLASVSLSIVYYVSASLPKTTQPWNPQQNQGIVMDQPQVQNPVFVHEDTYNRQQFP</sequence>
<comment type="subcellular location">
    <subcellularLocation>
        <location evidence="1">Endomembrane system</location>
        <topology evidence="1">Multi-pass membrane protein</topology>
    </subcellularLocation>
</comment>